<dbReference type="EMBL" id="LIHL02000010">
    <property type="protein sequence ID" value="KAF5458565.1"/>
    <property type="molecule type" value="Genomic_DNA"/>
</dbReference>
<evidence type="ECO:0000256" key="6">
    <source>
        <dbReference type="SAM" id="Phobius"/>
    </source>
</evidence>
<dbReference type="GO" id="GO:0030735">
    <property type="term" value="F:carnosine N-methyltransferase activity"/>
    <property type="evidence" value="ECO:0007669"/>
    <property type="project" value="UniProtKB-EC"/>
</dbReference>
<dbReference type="GO" id="GO:0032259">
    <property type="term" value="P:methylation"/>
    <property type="evidence" value="ECO:0007669"/>
    <property type="project" value="UniProtKB-KW"/>
</dbReference>
<accession>A0A833UTC5</accession>
<keyword evidence="6" id="KW-0472">Membrane</keyword>
<feature type="transmembrane region" description="Helical" evidence="6">
    <location>
        <begin position="113"/>
        <end position="139"/>
    </location>
</feature>
<reference evidence="7" key="1">
    <citation type="submission" date="2015-10" db="EMBL/GenBank/DDBJ databases">
        <authorList>
            <person name="Martinez-Garcia P.J."/>
            <person name="Crepeau M.W."/>
            <person name="Puiu D."/>
            <person name="Gonzalez-Ibeas D."/>
            <person name="Whalen J."/>
            <person name="Stevens K."/>
            <person name="Paul R."/>
            <person name="Butterfield T."/>
            <person name="Britton M."/>
            <person name="Reagan R."/>
            <person name="Chakraborty S."/>
            <person name="Walawage S.L."/>
            <person name="Vasquez-Gross H.A."/>
            <person name="Cardeno C."/>
            <person name="Famula R."/>
            <person name="Pratt K."/>
            <person name="Kuruganti S."/>
            <person name="Aradhya M.K."/>
            <person name="Leslie C.A."/>
            <person name="Dandekar A.M."/>
            <person name="Salzberg S.L."/>
            <person name="Wegrzyn J.L."/>
            <person name="Langley C.H."/>
            <person name="Neale D.B."/>
        </authorList>
    </citation>
    <scope>NUCLEOTIDE SEQUENCE</scope>
    <source>
        <tissue evidence="7">Leaves</tissue>
    </source>
</reference>
<keyword evidence="5" id="KW-0949">S-adenosyl-L-methionine</keyword>
<keyword evidence="6" id="KW-0812">Transmembrane</keyword>
<dbReference type="SUPFAM" id="SSF52954">
    <property type="entry name" value="Class II aaRS ABD-related"/>
    <property type="match status" value="1"/>
</dbReference>
<sequence>MCGGDFVEVYSDPSQVGVWDVVVTCFFIDTAHNIIEYIEIISRILKDGGVWINMGPLLYHFADMYGQEDEMSIELSLEDVKRIALHYGFHFEKEKTIETTYTTNPRSMMQVSFLFYALGFPLKFSFFPSCGLYIMLFLLSEVISMNIS</sequence>
<evidence type="ECO:0000256" key="4">
    <source>
        <dbReference type="ARBA" id="ARBA00022679"/>
    </source>
</evidence>
<protein>
    <recommendedName>
        <fullName evidence="2">carnosine N-methyltransferase</fullName>
        <ecNumber evidence="2">2.1.1.22</ecNumber>
    </recommendedName>
</protein>
<name>A0A833UTC5_JUGRE</name>
<keyword evidence="4" id="KW-0808">Transferase</keyword>
<proteinExistence type="inferred from homology"/>
<evidence type="ECO:0000313" key="8">
    <source>
        <dbReference type="Proteomes" id="UP000619265"/>
    </source>
</evidence>
<organism evidence="7 8">
    <name type="scientific">Juglans regia</name>
    <name type="common">English walnut</name>
    <dbReference type="NCBI Taxonomy" id="51240"/>
    <lineage>
        <taxon>Eukaryota</taxon>
        <taxon>Viridiplantae</taxon>
        <taxon>Streptophyta</taxon>
        <taxon>Embryophyta</taxon>
        <taxon>Tracheophyta</taxon>
        <taxon>Spermatophyta</taxon>
        <taxon>Magnoliopsida</taxon>
        <taxon>eudicotyledons</taxon>
        <taxon>Gunneridae</taxon>
        <taxon>Pentapetalae</taxon>
        <taxon>rosids</taxon>
        <taxon>fabids</taxon>
        <taxon>Fagales</taxon>
        <taxon>Juglandaceae</taxon>
        <taxon>Juglans</taxon>
    </lineage>
</organism>
<comment type="caution">
    <text evidence="7">The sequence shown here is derived from an EMBL/GenBank/DDBJ whole genome shotgun (WGS) entry which is preliminary data.</text>
</comment>
<keyword evidence="6" id="KW-1133">Transmembrane helix</keyword>
<dbReference type="Pfam" id="PF07942">
    <property type="entry name" value="CARME"/>
    <property type="match status" value="1"/>
</dbReference>
<reference evidence="7" key="2">
    <citation type="submission" date="2020-03" db="EMBL/GenBank/DDBJ databases">
        <title>Walnut 2.0.</title>
        <authorList>
            <person name="Marrano A."/>
            <person name="Britton M."/>
            <person name="Zimin A.V."/>
            <person name="Zaini P.A."/>
            <person name="Workman R."/>
            <person name="Puiu D."/>
            <person name="Bianco L."/>
            <person name="Allen B.J."/>
            <person name="Troggio M."/>
            <person name="Leslie C.A."/>
            <person name="Timp W."/>
            <person name="Dendekar A."/>
            <person name="Salzberg S.L."/>
            <person name="Neale D.B."/>
        </authorList>
    </citation>
    <scope>NUCLEOTIDE SEQUENCE</scope>
    <source>
        <tissue evidence="7">Leaves</tissue>
    </source>
</reference>
<dbReference type="Proteomes" id="UP000619265">
    <property type="component" value="Unassembled WGS sequence"/>
</dbReference>
<gene>
    <name evidence="7" type="ORF">F2P56_022587</name>
</gene>
<dbReference type="PANTHER" id="PTHR12303">
    <property type="entry name" value="CARNOSINE N-METHYLTRANSFERASE"/>
    <property type="match status" value="1"/>
</dbReference>
<evidence type="ECO:0000313" key="7">
    <source>
        <dbReference type="EMBL" id="KAF5458565.1"/>
    </source>
</evidence>
<dbReference type="InterPro" id="IPR012901">
    <property type="entry name" value="CARME"/>
</dbReference>
<dbReference type="AlphaFoldDB" id="A0A833UTC5"/>
<evidence type="ECO:0000256" key="3">
    <source>
        <dbReference type="ARBA" id="ARBA00022603"/>
    </source>
</evidence>
<dbReference type="InterPro" id="IPR029063">
    <property type="entry name" value="SAM-dependent_MTases_sf"/>
</dbReference>
<dbReference type="PANTHER" id="PTHR12303:SF6">
    <property type="entry name" value="CARNOSINE N-METHYLTRANSFERASE"/>
    <property type="match status" value="1"/>
</dbReference>
<dbReference type="Gene3D" id="3.40.50.150">
    <property type="entry name" value="Vaccinia Virus protein VP39"/>
    <property type="match status" value="1"/>
</dbReference>
<dbReference type="Gramene" id="Jr10_16260_p1">
    <property type="protein sequence ID" value="cds.Jr10_16260_p1"/>
    <property type="gene ID" value="Jr10_16260"/>
</dbReference>
<keyword evidence="3" id="KW-0489">Methyltransferase</keyword>
<dbReference type="SMART" id="SM01296">
    <property type="entry name" value="N2227"/>
    <property type="match status" value="1"/>
</dbReference>
<comment type="similarity">
    <text evidence="1">Belongs to the carnosine N-methyltransferase family.</text>
</comment>
<evidence type="ECO:0000256" key="1">
    <source>
        <dbReference type="ARBA" id="ARBA00010086"/>
    </source>
</evidence>
<evidence type="ECO:0000256" key="5">
    <source>
        <dbReference type="ARBA" id="ARBA00022691"/>
    </source>
</evidence>
<dbReference type="EC" id="2.1.1.22" evidence="2"/>
<evidence type="ECO:0000256" key="2">
    <source>
        <dbReference type="ARBA" id="ARBA00012003"/>
    </source>
</evidence>